<evidence type="ECO:0000259" key="4">
    <source>
        <dbReference type="Pfam" id="PF00171"/>
    </source>
</evidence>
<dbReference type="PANTHER" id="PTHR43217:SF2">
    <property type="entry name" value="SUCCINATE-SEMIALDEHYDE DEHYDROGENASE [NADP(+)]"/>
    <property type="match status" value="1"/>
</dbReference>
<dbReference type="EMBL" id="BAABJM010000001">
    <property type="protein sequence ID" value="GAA5046728.1"/>
    <property type="molecule type" value="Genomic_DNA"/>
</dbReference>
<keyword evidence="3" id="KW-0560">Oxidoreductase</keyword>
<reference evidence="6" key="1">
    <citation type="journal article" date="2019" name="Int. J. Syst. Evol. Microbiol.">
        <title>The Global Catalogue of Microorganisms (GCM) 10K type strain sequencing project: providing services to taxonomists for standard genome sequencing and annotation.</title>
        <authorList>
            <consortium name="The Broad Institute Genomics Platform"/>
            <consortium name="The Broad Institute Genome Sequencing Center for Infectious Disease"/>
            <person name="Wu L."/>
            <person name="Ma J."/>
        </authorList>
    </citation>
    <scope>NUCLEOTIDE SEQUENCE [LARGE SCALE GENOMIC DNA]</scope>
    <source>
        <strain evidence="6">JCM 18298</strain>
    </source>
</reference>
<dbReference type="InterPro" id="IPR016162">
    <property type="entry name" value="Ald_DH_N"/>
</dbReference>
<gene>
    <name evidence="5" type="ORF">GCM10023318_12450</name>
</gene>
<dbReference type="CDD" id="cd07100">
    <property type="entry name" value="ALDH_SSADH1_GabD1"/>
    <property type="match status" value="1"/>
</dbReference>
<accession>A0ABP9K044</accession>
<organism evidence="5 6">
    <name type="scientific">Nocardia callitridis</name>
    <dbReference type="NCBI Taxonomy" id="648753"/>
    <lineage>
        <taxon>Bacteria</taxon>
        <taxon>Bacillati</taxon>
        <taxon>Actinomycetota</taxon>
        <taxon>Actinomycetes</taxon>
        <taxon>Mycobacteriales</taxon>
        <taxon>Nocardiaceae</taxon>
        <taxon>Nocardia</taxon>
    </lineage>
</organism>
<dbReference type="InterPro" id="IPR015590">
    <property type="entry name" value="Aldehyde_DH_dom"/>
</dbReference>
<dbReference type="RefSeq" id="WP_345494060.1">
    <property type="nucleotide sequence ID" value="NZ_BAABJM010000001.1"/>
</dbReference>
<proteinExistence type="inferred from homology"/>
<dbReference type="InterPro" id="IPR016161">
    <property type="entry name" value="Ald_DH/histidinol_DH"/>
</dbReference>
<evidence type="ECO:0000256" key="3">
    <source>
        <dbReference type="ARBA" id="ARBA00023002"/>
    </source>
</evidence>
<evidence type="ECO:0000313" key="5">
    <source>
        <dbReference type="EMBL" id="GAA5046728.1"/>
    </source>
</evidence>
<evidence type="ECO:0000313" key="6">
    <source>
        <dbReference type="Proteomes" id="UP001500603"/>
    </source>
</evidence>
<feature type="domain" description="Aldehyde dehydrogenase" evidence="4">
    <location>
        <begin position="3"/>
        <end position="451"/>
    </location>
</feature>
<dbReference type="Gene3D" id="3.40.605.10">
    <property type="entry name" value="Aldehyde Dehydrogenase, Chain A, domain 1"/>
    <property type="match status" value="1"/>
</dbReference>
<dbReference type="SUPFAM" id="SSF53720">
    <property type="entry name" value="ALDH-like"/>
    <property type="match status" value="1"/>
</dbReference>
<dbReference type="Gene3D" id="3.40.309.10">
    <property type="entry name" value="Aldehyde Dehydrogenase, Chain A, domain 2"/>
    <property type="match status" value="1"/>
</dbReference>
<sequence length="466" mass="48731">MPIATINPADNSTVKEFDELTDQQIDAAIDAADTAYASWSATSVAERAAIVGRAARLMADRADELAPLLTLEMGKLIGESKWEVGLASSILRYYADNGEAMLADETIDVESGSAIVRTAPIGALLGVMPWNFPLYQVVRFVGPNLVLGNTTLIKHAGNCPQSALALEKLFADAGAPEGVYTNLFLSGSRTSALVDNPKIKGVSLTGSEGAGASVGERAGKNLKKAVLELGGSDPFIVLDDAGDFARLIEGAATGRMANTGQSCVAAKRFFVHRDLYDNFVQGLAEALGDLRPGDPMDKSTTLGPLSSQKALEELDEIVRDALDKGATAVVGGGRVDRPGAYFQATVLTDVAPGMRAYNEELFGPVAVVYPVDNADDAVHKANASSYGLGATVYTGDTAAAEAVADRLENGMVWINHPTGTAPELPFGGVKRSGFGRELSHFGIGEFANHKLIRTIATDSKIAAAGG</sequence>
<dbReference type="Proteomes" id="UP001500603">
    <property type="component" value="Unassembled WGS sequence"/>
</dbReference>
<dbReference type="InterPro" id="IPR016163">
    <property type="entry name" value="Ald_DH_C"/>
</dbReference>
<dbReference type="Pfam" id="PF00171">
    <property type="entry name" value="Aldedh"/>
    <property type="match status" value="1"/>
</dbReference>
<dbReference type="PANTHER" id="PTHR43217">
    <property type="entry name" value="SUCCINATE SEMIALDEHYDE DEHYDROGENASE [NAD(P)+] SAD"/>
    <property type="match status" value="1"/>
</dbReference>
<comment type="caution">
    <text evidence="5">The sequence shown here is derived from an EMBL/GenBank/DDBJ whole genome shotgun (WGS) entry which is preliminary data.</text>
</comment>
<name>A0ABP9K044_9NOCA</name>
<comment type="similarity">
    <text evidence="1">Belongs to the aldehyde dehydrogenase family.</text>
</comment>
<evidence type="ECO:0000256" key="2">
    <source>
        <dbReference type="ARBA" id="ARBA00022857"/>
    </source>
</evidence>
<dbReference type="InterPro" id="IPR047110">
    <property type="entry name" value="GABD/Sad-like"/>
</dbReference>
<protein>
    <submittedName>
        <fullName evidence="5">NAD-dependent succinate-semialdehyde dehydrogenase</fullName>
    </submittedName>
</protein>
<evidence type="ECO:0000256" key="1">
    <source>
        <dbReference type="ARBA" id="ARBA00009986"/>
    </source>
</evidence>
<keyword evidence="6" id="KW-1185">Reference proteome</keyword>
<keyword evidence="2" id="KW-0521">NADP</keyword>
<dbReference type="InterPro" id="IPR044148">
    <property type="entry name" value="ALDH_GabD1-like"/>
</dbReference>